<dbReference type="EMBL" id="CP001013">
    <property type="protein sequence ID" value="ACB34937.1"/>
    <property type="molecule type" value="Genomic_DNA"/>
</dbReference>
<dbReference type="AlphaFoldDB" id="B1Y867"/>
<gene>
    <name evidence="1" type="ordered locus">Lcho_2672</name>
</gene>
<dbReference type="RefSeq" id="WP_012347693.1">
    <property type="nucleotide sequence ID" value="NC_010524.1"/>
</dbReference>
<dbReference type="Pfam" id="PF12007">
    <property type="entry name" value="DUF3501"/>
    <property type="match status" value="1"/>
</dbReference>
<dbReference type="InterPro" id="IPR021890">
    <property type="entry name" value="DUF3501"/>
</dbReference>
<organism evidence="1 2">
    <name type="scientific">Leptothrix cholodnii (strain ATCC 51168 / LMG 8142 / SP-6)</name>
    <name type="common">Leptothrix discophora (strain SP-6)</name>
    <dbReference type="NCBI Taxonomy" id="395495"/>
    <lineage>
        <taxon>Bacteria</taxon>
        <taxon>Pseudomonadati</taxon>
        <taxon>Pseudomonadota</taxon>
        <taxon>Betaproteobacteria</taxon>
        <taxon>Burkholderiales</taxon>
        <taxon>Sphaerotilaceae</taxon>
        <taxon>Leptothrix</taxon>
    </lineage>
</organism>
<protein>
    <recommendedName>
        <fullName evidence="3">DUF3501 domain-containing protein</fullName>
    </recommendedName>
</protein>
<dbReference type="KEGG" id="lch:Lcho_2672"/>
<reference evidence="1 2" key="1">
    <citation type="submission" date="2008-03" db="EMBL/GenBank/DDBJ databases">
        <title>Complete sequence of Leptothrix cholodnii SP-6.</title>
        <authorList>
            <consortium name="US DOE Joint Genome Institute"/>
            <person name="Copeland A."/>
            <person name="Lucas S."/>
            <person name="Lapidus A."/>
            <person name="Glavina del Rio T."/>
            <person name="Dalin E."/>
            <person name="Tice H."/>
            <person name="Bruce D."/>
            <person name="Goodwin L."/>
            <person name="Pitluck S."/>
            <person name="Chertkov O."/>
            <person name="Brettin T."/>
            <person name="Detter J.C."/>
            <person name="Han C."/>
            <person name="Kuske C.R."/>
            <person name="Schmutz J."/>
            <person name="Larimer F."/>
            <person name="Land M."/>
            <person name="Hauser L."/>
            <person name="Kyrpides N."/>
            <person name="Lykidis A."/>
            <person name="Emerson D."/>
            <person name="Richardson P."/>
        </authorList>
    </citation>
    <scope>NUCLEOTIDE SEQUENCE [LARGE SCALE GENOMIC DNA]</scope>
    <source>
        <strain evidence="2">ATCC 51168 / LMG 8142 / SP-6</strain>
    </source>
</reference>
<sequence>MRITRDSLLTLEAYARARPQMKTAVIARRRLRSVHLGEHMTLQFEDETTVRYQIQEMLRVEKIFEEDGIQGELEAYNPLVPDGSNWKATLLLEYPDVHERRRELARLIGVEDRVFVEVEGHPRIYAIADEDLDRENDEKTSAVHFVRFEFDPASRQAVRAGAAVKIGCDHTHYPVHLSIPPETLAALAGDLR</sequence>
<dbReference type="STRING" id="395495.Lcho_2672"/>
<name>B1Y867_LEPCP</name>
<dbReference type="OrthoDB" id="9780579at2"/>
<dbReference type="Proteomes" id="UP000001693">
    <property type="component" value="Chromosome"/>
</dbReference>
<accession>B1Y867</accession>
<dbReference type="eggNOG" id="COG0247">
    <property type="taxonomic scope" value="Bacteria"/>
</dbReference>
<dbReference type="HOGENOM" id="CLU_097886_0_0_4"/>
<evidence type="ECO:0000313" key="1">
    <source>
        <dbReference type="EMBL" id="ACB34937.1"/>
    </source>
</evidence>
<evidence type="ECO:0000313" key="2">
    <source>
        <dbReference type="Proteomes" id="UP000001693"/>
    </source>
</evidence>
<keyword evidence="2" id="KW-1185">Reference proteome</keyword>
<proteinExistence type="predicted"/>
<evidence type="ECO:0008006" key="3">
    <source>
        <dbReference type="Google" id="ProtNLM"/>
    </source>
</evidence>